<name>A0A9W8I8U4_9FUNG</name>
<protein>
    <submittedName>
        <fullName evidence="1">Uncharacterized protein</fullName>
    </submittedName>
</protein>
<dbReference type="OrthoDB" id="5307922at2759"/>
<organism evidence="1 2">
    <name type="scientific">Coemansia brasiliensis</name>
    <dbReference type="NCBI Taxonomy" id="2650707"/>
    <lineage>
        <taxon>Eukaryota</taxon>
        <taxon>Fungi</taxon>
        <taxon>Fungi incertae sedis</taxon>
        <taxon>Zoopagomycota</taxon>
        <taxon>Kickxellomycotina</taxon>
        <taxon>Kickxellomycetes</taxon>
        <taxon>Kickxellales</taxon>
        <taxon>Kickxellaceae</taxon>
        <taxon>Coemansia</taxon>
    </lineage>
</organism>
<dbReference type="Proteomes" id="UP001139887">
    <property type="component" value="Unassembled WGS sequence"/>
</dbReference>
<proteinExistence type="predicted"/>
<feature type="non-terminal residue" evidence="1">
    <location>
        <position position="111"/>
    </location>
</feature>
<dbReference type="EMBL" id="JANBUW010001272">
    <property type="protein sequence ID" value="KAJ2843848.1"/>
    <property type="molecule type" value="Genomic_DNA"/>
</dbReference>
<sequence length="111" mass="12054">MYFNLKSFSVLAAAVAAVVLSLLAIQVKITLDAIGFGKTYTNVNTTLCRQIGHGVLHGCEDIVVDPHTGLAYLACGSLAARQRWLNPDDSYDIAHEAEADHIYVLSENDTF</sequence>
<dbReference type="AlphaFoldDB" id="A0A9W8I8U4"/>
<reference evidence="1" key="1">
    <citation type="submission" date="2022-07" db="EMBL/GenBank/DDBJ databases">
        <title>Phylogenomic reconstructions and comparative analyses of Kickxellomycotina fungi.</title>
        <authorList>
            <person name="Reynolds N.K."/>
            <person name="Stajich J.E."/>
            <person name="Barry K."/>
            <person name="Grigoriev I.V."/>
            <person name="Crous P."/>
            <person name="Smith M.E."/>
        </authorList>
    </citation>
    <scope>NUCLEOTIDE SEQUENCE</scope>
    <source>
        <strain evidence="1">NRRL 1566</strain>
    </source>
</reference>
<keyword evidence="2" id="KW-1185">Reference proteome</keyword>
<evidence type="ECO:0000313" key="2">
    <source>
        <dbReference type="Proteomes" id="UP001139887"/>
    </source>
</evidence>
<evidence type="ECO:0000313" key="1">
    <source>
        <dbReference type="EMBL" id="KAJ2843848.1"/>
    </source>
</evidence>
<accession>A0A9W8I8U4</accession>
<comment type="caution">
    <text evidence="1">The sequence shown here is derived from an EMBL/GenBank/DDBJ whole genome shotgun (WGS) entry which is preliminary data.</text>
</comment>
<gene>
    <name evidence="1" type="ORF">IWW36_005403</name>
</gene>